<organism evidence="3 4">
    <name type="scientific">Heligmosomoides polygyrus</name>
    <name type="common">Parasitic roundworm</name>
    <dbReference type="NCBI Taxonomy" id="6339"/>
    <lineage>
        <taxon>Eukaryota</taxon>
        <taxon>Metazoa</taxon>
        <taxon>Ecdysozoa</taxon>
        <taxon>Nematoda</taxon>
        <taxon>Chromadorea</taxon>
        <taxon>Rhabditida</taxon>
        <taxon>Rhabditina</taxon>
        <taxon>Rhabditomorpha</taxon>
        <taxon>Strongyloidea</taxon>
        <taxon>Heligmosomidae</taxon>
        <taxon>Heligmosomoides</taxon>
    </lineage>
</organism>
<name>A0A183FQ39_HELPZ</name>
<evidence type="ECO:0000313" key="4">
    <source>
        <dbReference type="WBParaSite" id="HPBE_0000981401-mRNA-1"/>
    </source>
</evidence>
<keyword evidence="3" id="KW-1185">Reference proteome</keyword>
<dbReference type="EMBL" id="UZAH01026557">
    <property type="protein sequence ID" value="VDO82376.1"/>
    <property type="molecule type" value="Genomic_DNA"/>
</dbReference>
<feature type="region of interest" description="Disordered" evidence="1">
    <location>
        <begin position="18"/>
        <end position="49"/>
    </location>
</feature>
<sequence length="122" mass="13174">MAVRSKVDMTATTKAKTTIGTSGDWNESFLVSSSSSSSSRRRGGGESLDDHYMYTVMTPACSVRGMLHATVVCMAHSREWGVDPYPLHFYSNSSRIKQHVQLVVSGSCGAAALVRVASTRIL</sequence>
<reference evidence="4" key="2">
    <citation type="submission" date="2019-09" db="UniProtKB">
        <authorList>
            <consortium name="WormBaseParasite"/>
        </authorList>
    </citation>
    <scope>IDENTIFICATION</scope>
</reference>
<evidence type="ECO:0000313" key="2">
    <source>
        <dbReference type="EMBL" id="VDO82376.1"/>
    </source>
</evidence>
<reference evidence="2 3" key="1">
    <citation type="submission" date="2018-11" db="EMBL/GenBank/DDBJ databases">
        <authorList>
            <consortium name="Pathogen Informatics"/>
        </authorList>
    </citation>
    <scope>NUCLEOTIDE SEQUENCE [LARGE SCALE GENOMIC DNA]</scope>
</reference>
<proteinExistence type="predicted"/>
<accession>A0A3P7Y467</accession>
<feature type="compositionally biased region" description="Polar residues" evidence="1">
    <location>
        <begin position="19"/>
        <end position="31"/>
    </location>
</feature>
<accession>A0A183FQ39</accession>
<protein>
    <submittedName>
        <fullName evidence="4">SRCR domain-containing protein</fullName>
    </submittedName>
</protein>
<dbReference type="Proteomes" id="UP000050761">
    <property type="component" value="Unassembled WGS sequence"/>
</dbReference>
<dbReference type="WBParaSite" id="HPBE_0000981401-mRNA-1">
    <property type="protein sequence ID" value="HPBE_0000981401-mRNA-1"/>
    <property type="gene ID" value="HPBE_0000981401"/>
</dbReference>
<evidence type="ECO:0000256" key="1">
    <source>
        <dbReference type="SAM" id="MobiDB-lite"/>
    </source>
</evidence>
<gene>
    <name evidence="2" type="ORF">HPBE_LOCUS9815</name>
</gene>
<dbReference type="AlphaFoldDB" id="A0A183FQ39"/>
<evidence type="ECO:0000313" key="3">
    <source>
        <dbReference type="Proteomes" id="UP000050761"/>
    </source>
</evidence>